<gene>
    <name evidence="3" type="ORF">EVEC_LOCUS10886</name>
</gene>
<protein>
    <submittedName>
        <fullName evidence="3 5">Uncharacterized protein</fullName>
    </submittedName>
</protein>
<proteinExistence type="predicted"/>
<evidence type="ECO:0000256" key="1">
    <source>
        <dbReference type="SAM" id="Coils"/>
    </source>
</evidence>
<name>A0A0N4VL40_ENTVE</name>
<dbReference type="WBParaSite" id="EVEC_0001159301-mRNA-1">
    <property type="protein sequence ID" value="EVEC_0001159301-mRNA-1"/>
    <property type="gene ID" value="EVEC_0001159301"/>
</dbReference>
<dbReference type="EMBL" id="UXUI01011311">
    <property type="protein sequence ID" value="VDD96135.1"/>
    <property type="molecule type" value="Genomic_DNA"/>
</dbReference>
<feature type="region of interest" description="Disordered" evidence="2">
    <location>
        <begin position="24"/>
        <end position="69"/>
    </location>
</feature>
<evidence type="ECO:0000313" key="3">
    <source>
        <dbReference type="EMBL" id="VDD96135.1"/>
    </source>
</evidence>
<accession>A0A0N4VL40</accession>
<evidence type="ECO:0000256" key="2">
    <source>
        <dbReference type="SAM" id="MobiDB-lite"/>
    </source>
</evidence>
<organism evidence="5">
    <name type="scientific">Enterobius vermicularis</name>
    <name type="common">Human pinworm</name>
    <dbReference type="NCBI Taxonomy" id="51028"/>
    <lineage>
        <taxon>Eukaryota</taxon>
        <taxon>Metazoa</taxon>
        <taxon>Ecdysozoa</taxon>
        <taxon>Nematoda</taxon>
        <taxon>Chromadorea</taxon>
        <taxon>Rhabditida</taxon>
        <taxon>Spirurina</taxon>
        <taxon>Oxyuridomorpha</taxon>
        <taxon>Oxyuroidea</taxon>
        <taxon>Oxyuridae</taxon>
        <taxon>Enterobius</taxon>
    </lineage>
</organism>
<dbReference type="Proteomes" id="UP000274131">
    <property type="component" value="Unassembled WGS sequence"/>
</dbReference>
<evidence type="ECO:0000313" key="5">
    <source>
        <dbReference type="WBParaSite" id="EVEC_0001159301-mRNA-1"/>
    </source>
</evidence>
<feature type="region of interest" description="Disordered" evidence="2">
    <location>
        <begin position="127"/>
        <end position="150"/>
    </location>
</feature>
<reference evidence="3 4" key="2">
    <citation type="submission" date="2018-10" db="EMBL/GenBank/DDBJ databases">
        <authorList>
            <consortium name="Pathogen Informatics"/>
        </authorList>
    </citation>
    <scope>NUCLEOTIDE SEQUENCE [LARGE SCALE GENOMIC DNA]</scope>
</reference>
<feature type="coiled-coil region" evidence="1">
    <location>
        <begin position="161"/>
        <end position="230"/>
    </location>
</feature>
<keyword evidence="4" id="KW-1185">Reference proteome</keyword>
<dbReference type="AlphaFoldDB" id="A0A0N4VL40"/>
<keyword evidence="1" id="KW-0175">Coiled coil</keyword>
<evidence type="ECO:0000313" key="4">
    <source>
        <dbReference type="Proteomes" id="UP000274131"/>
    </source>
</evidence>
<dbReference type="OrthoDB" id="5838092at2759"/>
<sequence length="371" mass="43685">MTGILKKFFKGRHTVKDSFLEREADDRRARRSNSRAARFDQQSEPSPAAAYHTETQPRSHRGAQSFAGANLSDEGDRYEYFNRSLELNRVREEVYMVIQSTVRLYFLQELSRRRRSFKSCHRKRGISEYQNENHRPTSSLHEPTLDDTESDSWAIEREKRNYELERKLQEERVIIKEYRERFKMERDLRVTKEMELREYRERYKMERELCADKDRELLAVKDELRRVKKQKKKLVNIVNIMQAKLNFSEQSGAYEAMFPAPKSDDVAGAGESLCADKATNVPGSSTFSTSTLHNTSDFADETKNFRRVTSFDTEVPRDFDPTGFTTDPEEQERITLRNDNFHDFSMNSGAEDSRRVHSDSNLQKFIWSFSI</sequence>
<reference evidence="5" key="1">
    <citation type="submission" date="2017-02" db="UniProtKB">
        <authorList>
            <consortium name="WormBaseParasite"/>
        </authorList>
    </citation>
    <scope>IDENTIFICATION</scope>
</reference>